<dbReference type="STRING" id="441119.SAMN04488047_13811"/>
<protein>
    <recommendedName>
        <fullName evidence="4">Tyr recombinase domain-containing protein</fullName>
    </recommendedName>
</protein>
<keyword evidence="3" id="KW-1185">Reference proteome</keyword>
<evidence type="ECO:0000313" key="2">
    <source>
        <dbReference type="EMBL" id="SFQ13053.1"/>
    </source>
</evidence>
<feature type="region of interest" description="Disordered" evidence="1">
    <location>
        <begin position="68"/>
        <end position="90"/>
    </location>
</feature>
<reference evidence="2 3" key="1">
    <citation type="submission" date="2016-10" db="EMBL/GenBank/DDBJ databases">
        <authorList>
            <person name="de Groot N.N."/>
        </authorList>
    </citation>
    <scope>NUCLEOTIDE SEQUENCE [LARGE SCALE GENOMIC DNA]</scope>
    <source>
        <strain evidence="2 3">DSM 19547</strain>
    </source>
</reference>
<gene>
    <name evidence="2" type="ORF">SAMN04488047_13811</name>
</gene>
<dbReference type="Proteomes" id="UP000199356">
    <property type="component" value="Unassembled WGS sequence"/>
</dbReference>
<accession>A0A1I5W050</accession>
<evidence type="ECO:0000313" key="3">
    <source>
        <dbReference type="Proteomes" id="UP000199356"/>
    </source>
</evidence>
<name>A0A1I5W050_9RHOB</name>
<sequence length="437" mass="48602">MQHETELTDADNARLASWHAHLAQRGVGTPDVQDFLDFGKLSTLERLLGALRDVAPEQCGPLRLAIRQRRQEKRASRPATSTGGHRGPELTCSVAWDEVPADWRATIEKARQVRGRIDAGGLLFGDAPPAAASLDDMAYLLRALTHACRQRGWPAELRPRCVRAWLDDAEDRKCGARGLSLQIGLLRRFAILHDGRKTKLAKKLGRLRQRYVARGNTEEKRKQAFLRTNPRELGAIWETAERRREEAMQERSGSAARQKLLLEAAALALAIVVPLRIGDLHRFLIGEHLVRTASGWSCRIETSKTGAEYERAELWTELDPFLDALLENDAPGGELWRGYDARQGTPIFSTDGGLTGLSGDWISAVWEEHVGCGAHIVRTLWHQLAWEADRDLTWMALALCGQSAGKTAQEYRVDGARRQAVQTGRGMLKAARLKASG</sequence>
<dbReference type="OrthoDB" id="7851201at2"/>
<dbReference type="EMBL" id="FOXA01000038">
    <property type="protein sequence ID" value="SFQ13053.1"/>
    <property type="molecule type" value="Genomic_DNA"/>
</dbReference>
<evidence type="ECO:0008006" key="4">
    <source>
        <dbReference type="Google" id="ProtNLM"/>
    </source>
</evidence>
<organism evidence="2 3">
    <name type="scientific">Tranquillimonas alkanivorans</name>
    <dbReference type="NCBI Taxonomy" id="441119"/>
    <lineage>
        <taxon>Bacteria</taxon>
        <taxon>Pseudomonadati</taxon>
        <taxon>Pseudomonadota</taxon>
        <taxon>Alphaproteobacteria</taxon>
        <taxon>Rhodobacterales</taxon>
        <taxon>Roseobacteraceae</taxon>
        <taxon>Tranquillimonas</taxon>
    </lineage>
</organism>
<dbReference type="RefSeq" id="WP_093425491.1">
    <property type="nucleotide sequence ID" value="NZ_FOXA01000038.1"/>
</dbReference>
<proteinExistence type="predicted"/>
<dbReference type="AlphaFoldDB" id="A0A1I5W050"/>
<evidence type="ECO:0000256" key="1">
    <source>
        <dbReference type="SAM" id="MobiDB-lite"/>
    </source>
</evidence>